<proteinExistence type="predicted"/>
<dbReference type="EMBL" id="JALJOS010000002">
    <property type="protein sequence ID" value="KAK9843228.1"/>
    <property type="molecule type" value="Genomic_DNA"/>
</dbReference>
<organism evidence="4 5">
    <name type="scientific">Apatococcus lobatus</name>
    <dbReference type="NCBI Taxonomy" id="904363"/>
    <lineage>
        <taxon>Eukaryota</taxon>
        <taxon>Viridiplantae</taxon>
        <taxon>Chlorophyta</taxon>
        <taxon>core chlorophytes</taxon>
        <taxon>Trebouxiophyceae</taxon>
        <taxon>Chlorellales</taxon>
        <taxon>Chlorellaceae</taxon>
        <taxon>Apatococcus</taxon>
    </lineage>
</organism>
<keyword evidence="5" id="KW-1185">Reference proteome</keyword>
<dbReference type="GO" id="GO:0004674">
    <property type="term" value="F:protein serine/threonine kinase activity"/>
    <property type="evidence" value="ECO:0007669"/>
    <property type="project" value="TreeGrafter"/>
</dbReference>
<dbReference type="PROSITE" id="PS00108">
    <property type="entry name" value="PROTEIN_KINASE_ST"/>
    <property type="match status" value="1"/>
</dbReference>
<feature type="domain" description="Protein kinase" evidence="3">
    <location>
        <begin position="521"/>
        <end position="765"/>
    </location>
</feature>
<keyword evidence="2" id="KW-0812">Transmembrane</keyword>
<feature type="transmembrane region" description="Helical" evidence="2">
    <location>
        <begin position="372"/>
        <end position="395"/>
    </location>
</feature>
<sequence length="769" mass="81341">MNLGFAADNPDARLVVVDINETTPLAQQAPMGQANGTMPHTSAVCSPANCSSGHLVAVASSAILGVWAWNPTSTKASVDASVLAYDNSDPGCLQNMSDQALAEISPAAAAGPVTDESSSDLAGIATMRSVRAVANRGLLPGLELSYASSEPGSWGFQLLQQDGLGRNDLVFSGAACATSRFTSSTAYNQLAFNDDRPSHGLYVSCSGWNCSSQMTTSFDALDGVSHVVASLSQWSGNPSTMQLIVRGHTDPVCQAQPSARSQAPSPGDSMDAVSTNWAHLPPTQGLVHSYRFEVMASDTGRYLCQGITNTTKMKAGMAAWPNITTDATLYLISGLNASQIYFLMLTVPSVAAASVGQLNIIHTAMANPLGAIAGAVIGALIAISALLALILAYVIRKRRQAAGSFRGSGRPISPWTPGHEAQIAPIWGLLLGGSAGQTGSKRQNLQSDQPSADTRSDSIDTGSSVLSVGSLQEGLQVPQPRQAVGKVAFADLKDKLLSSPLETAPPASIGVASHHLPSSDAAIYQSAPSAGLLKVYKGNLGGFCPVAVKVVDSRDSRQQKLFVQEIATLRACHSPHIIMFLGASIQENSTVLVMQYMPNGNLWHALANDVKKRFSWYNRGHRVALDIAAGISYLHSKKIIHLDLKTPNILLDEHNKAYVADIGLGKLLTEGAEAVAYAASLFWAAPEQLQRLPCNEASDVYSFGIILWEICTGEQPVNRIMRAVRIPEECPQQVADMIQACRHADASRRPPITAVFKALQSTTHLGDDA</sequence>
<evidence type="ECO:0000259" key="3">
    <source>
        <dbReference type="PROSITE" id="PS50011"/>
    </source>
</evidence>
<dbReference type="SMART" id="SM00220">
    <property type="entry name" value="S_TKc"/>
    <property type="match status" value="1"/>
</dbReference>
<dbReference type="InterPro" id="IPR011009">
    <property type="entry name" value="Kinase-like_dom_sf"/>
</dbReference>
<dbReference type="PANTHER" id="PTHR44329">
    <property type="entry name" value="SERINE/THREONINE-PROTEIN KINASE TNNI3K-RELATED"/>
    <property type="match status" value="1"/>
</dbReference>
<protein>
    <recommendedName>
        <fullName evidence="3">Protein kinase domain-containing protein</fullName>
    </recommendedName>
</protein>
<keyword evidence="2" id="KW-1133">Transmembrane helix</keyword>
<dbReference type="CDD" id="cd12087">
    <property type="entry name" value="TM_EGFR-like"/>
    <property type="match status" value="1"/>
</dbReference>
<dbReference type="PROSITE" id="PS50011">
    <property type="entry name" value="PROTEIN_KINASE_DOM"/>
    <property type="match status" value="1"/>
</dbReference>
<accession>A0AAW1SCW1</accession>
<dbReference type="InterPro" id="IPR000719">
    <property type="entry name" value="Prot_kinase_dom"/>
</dbReference>
<dbReference type="Proteomes" id="UP001438707">
    <property type="component" value="Unassembled WGS sequence"/>
</dbReference>
<evidence type="ECO:0000313" key="5">
    <source>
        <dbReference type="Proteomes" id="UP001438707"/>
    </source>
</evidence>
<keyword evidence="2" id="KW-0472">Membrane</keyword>
<dbReference type="Pfam" id="PF07714">
    <property type="entry name" value="PK_Tyr_Ser-Thr"/>
    <property type="match status" value="1"/>
</dbReference>
<dbReference type="GO" id="GO:0005524">
    <property type="term" value="F:ATP binding"/>
    <property type="evidence" value="ECO:0007669"/>
    <property type="project" value="InterPro"/>
</dbReference>
<dbReference type="InterPro" id="IPR008271">
    <property type="entry name" value="Ser/Thr_kinase_AS"/>
</dbReference>
<dbReference type="InterPro" id="IPR001245">
    <property type="entry name" value="Ser-Thr/Tyr_kinase_cat_dom"/>
</dbReference>
<feature type="region of interest" description="Disordered" evidence="1">
    <location>
        <begin position="437"/>
        <end position="462"/>
    </location>
</feature>
<dbReference type="InterPro" id="IPR051681">
    <property type="entry name" value="Ser/Thr_Kinases-Pseudokinases"/>
</dbReference>
<comment type="caution">
    <text evidence="4">The sequence shown here is derived from an EMBL/GenBank/DDBJ whole genome shotgun (WGS) entry which is preliminary data.</text>
</comment>
<evidence type="ECO:0000256" key="2">
    <source>
        <dbReference type="SAM" id="Phobius"/>
    </source>
</evidence>
<feature type="transmembrane region" description="Helical" evidence="2">
    <location>
        <begin position="340"/>
        <end position="360"/>
    </location>
</feature>
<dbReference type="SUPFAM" id="SSF56112">
    <property type="entry name" value="Protein kinase-like (PK-like)"/>
    <property type="match status" value="1"/>
</dbReference>
<dbReference type="Gene3D" id="1.10.510.10">
    <property type="entry name" value="Transferase(Phosphotransferase) domain 1"/>
    <property type="match status" value="1"/>
</dbReference>
<evidence type="ECO:0000313" key="4">
    <source>
        <dbReference type="EMBL" id="KAK9843228.1"/>
    </source>
</evidence>
<dbReference type="AlphaFoldDB" id="A0AAW1SCW1"/>
<reference evidence="4 5" key="1">
    <citation type="journal article" date="2024" name="Nat. Commun.">
        <title>Phylogenomics reveals the evolutionary origins of lichenization in chlorophyte algae.</title>
        <authorList>
            <person name="Puginier C."/>
            <person name="Libourel C."/>
            <person name="Otte J."/>
            <person name="Skaloud P."/>
            <person name="Haon M."/>
            <person name="Grisel S."/>
            <person name="Petersen M."/>
            <person name="Berrin J.G."/>
            <person name="Delaux P.M."/>
            <person name="Dal Grande F."/>
            <person name="Keller J."/>
        </authorList>
    </citation>
    <scope>NUCLEOTIDE SEQUENCE [LARGE SCALE GENOMIC DNA]</scope>
    <source>
        <strain evidence="4 5">SAG 2145</strain>
    </source>
</reference>
<name>A0AAW1SCW1_9CHLO</name>
<evidence type="ECO:0000256" key="1">
    <source>
        <dbReference type="SAM" id="MobiDB-lite"/>
    </source>
</evidence>
<gene>
    <name evidence="4" type="ORF">WJX74_008928</name>
</gene>